<evidence type="ECO:0000256" key="1">
    <source>
        <dbReference type="SAM" id="Phobius"/>
    </source>
</evidence>
<dbReference type="InterPro" id="IPR053220">
    <property type="entry name" value="Nematode_rcpt-like_serp_H"/>
</dbReference>
<feature type="transmembrane region" description="Helical" evidence="1">
    <location>
        <begin position="204"/>
        <end position="231"/>
    </location>
</feature>
<keyword evidence="1" id="KW-1133">Transmembrane helix</keyword>
<dbReference type="HOGENOM" id="CLU_042960_0_2_1"/>
<dbReference type="Pfam" id="PF10318">
    <property type="entry name" value="7TM_GPCR_Srh"/>
    <property type="match status" value="1"/>
</dbReference>
<protein>
    <recommendedName>
        <fullName evidence="4">Serpentine Receptor, class H</fullName>
    </recommendedName>
</protein>
<dbReference type="InParanoid" id="G0M8Y4"/>
<feature type="transmembrane region" description="Helical" evidence="1">
    <location>
        <begin position="291"/>
        <end position="310"/>
    </location>
</feature>
<keyword evidence="1" id="KW-0472">Membrane</keyword>
<feature type="transmembrane region" description="Helical" evidence="1">
    <location>
        <begin position="148"/>
        <end position="167"/>
    </location>
</feature>
<evidence type="ECO:0008006" key="4">
    <source>
        <dbReference type="Google" id="ProtNLM"/>
    </source>
</evidence>
<evidence type="ECO:0000313" key="2">
    <source>
        <dbReference type="EMBL" id="EGT31205.1"/>
    </source>
</evidence>
<name>G0M8Y4_CAEBE</name>
<dbReference type="InterPro" id="IPR019422">
    <property type="entry name" value="7TM_GPCR_serpentine_rcpt_Srh"/>
</dbReference>
<dbReference type="EMBL" id="GL379787">
    <property type="protein sequence ID" value="EGT31205.1"/>
    <property type="molecule type" value="Genomic_DNA"/>
</dbReference>
<keyword evidence="1" id="KW-0812">Transmembrane</keyword>
<feature type="transmembrane region" description="Helical" evidence="1">
    <location>
        <begin position="28"/>
        <end position="49"/>
    </location>
</feature>
<keyword evidence="3" id="KW-1185">Reference proteome</keyword>
<gene>
    <name evidence="2" type="ORF">CAEBREN_05100</name>
</gene>
<organism evidence="3">
    <name type="scientific">Caenorhabditis brenneri</name>
    <name type="common">Nematode worm</name>
    <dbReference type="NCBI Taxonomy" id="135651"/>
    <lineage>
        <taxon>Eukaryota</taxon>
        <taxon>Metazoa</taxon>
        <taxon>Ecdysozoa</taxon>
        <taxon>Nematoda</taxon>
        <taxon>Chromadorea</taxon>
        <taxon>Rhabditida</taxon>
        <taxon>Rhabditina</taxon>
        <taxon>Rhabditomorpha</taxon>
        <taxon>Rhabditoidea</taxon>
        <taxon>Rhabditidae</taxon>
        <taxon>Peloderinae</taxon>
        <taxon>Caenorhabditis</taxon>
    </lineage>
</organism>
<reference evidence="3" key="1">
    <citation type="submission" date="2011-07" db="EMBL/GenBank/DDBJ databases">
        <authorList>
            <consortium name="Caenorhabditis brenneri Sequencing and Analysis Consortium"/>
            <person name="Wilson R.K."/>
        </authorList>
    </citation>
    <scope>NUCLEOTIDE SEQUENCE [LARGE SCALE GENOMIC DNA]</scope>
    <source>
        <strain evidence="3">PB2801</strain>
    </source>
</reference>
<dbReference type="OMA" id="RQNYSFF"/>
<feature type="transmembrane region" description="Helical" evidence="1">
    <location>
        <begin position="252"/>
        <end position="276"/>
    </location>
</feature>
<evidence type="ECO:0000313" key="3">
    <source>
        <dbReference type="Proteomes" id="UP000008068"/>
    </source>
</evidence>
<accession>G0M8Y4</accession>
<proteinExistence type="predicted"/>
<dbReference type="AlphaFoldDB" id="G0M8Y4"/>
<dbReference type="OrthoDB" id="5816036at2759"/>
<dbReference type="PANTHER" id="PTHR22941">
    <property type="entry name" value="SERPENTINE RECEPTOR"/>
    <property type="match status" value="1"/>
</dbReference>
<sequence length="360" mass="41127">MNATWPDYVESSCRQNYSFFSTTDYLRNAYHCTALVSVTLSLFTFYAILRVTPPRMKNMKIPLLITHAISTNLDLMLTVYSAPMAFFPSASGIPLGILGSLGVPVKWQAFWGQVSVHCMGLCFVILYENRQSQIPTIKFKIKSMRVRQVYFGLNFLLAFTVYLPFYLEDTDQMELRKFVLKRIPCPIIEFYDLKTYVLLKGGEVIVPFISVSVSMALVIFQTLFFLIHTLFHLLFIRNTNISDTAKSLQRKLLAYVSVQISIPLIALSGPILYSLYADQNNYYNQAYNNNAMLLMATHGILSTTCTLLIYQPYRDLIKKIIVGKKEDEDQRISMATASYLGERRRSTHPKAVMAAVETSY</sequence>
<dbReference type="eggNOG" id="ENOG502TJHE">
    <property type="taxonomic scope" value="Eukaryota"/>
</dbReference>
<feature type="transmembrane region" description="Helical" evidence="1">
    <location>
        <begin position="107"/>
        <end position="127"/>
    </location>
</feature>
<dbReference type="STRING" id="135651.G0M8Y4"/>
<dbReference type="PANTHER" id="PTHR22941:SF155">
    <property type="entry name" value="SERPENTINE RECEPTOR, CLASS H"/>
    <property type="match status" value="1"/>
</dbReference>
<dbReference type="Proteomes" id="UP000008068">
    <property type="component" value="Unassembled WGS sequence"/>
</dbReference>